<feature type="compositionally biased region" description="Basic residues" evidence="13">
    <location>
        <begin position="168"/>
        <end position="191"/>
    </location>
</feature>
<dbReference type="InterPro" id="IPR036875">
    <property type="entry name" value="Znf_CCHC_sf"/>
</dbReference>
<feature type="compositionally biased region" description="Basic and acidic residues" evidence="13">
    <location>
        <begin position="259"/>
        <end position="269"/>
    </location>
</feature>
<dbReference type="SUPFAM" id="SSF57756">
    <property type="entry name" value="Retrovirus zinc finger-like domains"/>
    <property type="match status" value="1"/>
</dbReference>
<dbReference type="FunFam" id="4.10.60.10:FF:000003">
    <property type="entry name" value="serine/arginine-rich splicing factor RS2Z32-like isoform X1"/>
    <property type="match status" value="1"/>
</dbReference>
<evidence type="ECO:0000256" key="11">
    <source>
        <dbReference type="PROSITE-ProRule" id="PRU00047"/>
    </source>
</evidence>
<feature type="compositionally biased region" description="Low complexity" evidence="13">
    <location>
        <begin position="245"/>
        <end position="258"/>
    </location>
</feature>
<evidence type="ECO:0000313" key="16">
    <source>
        <dbReference type="EMBL" id="KAI5076152.1"/>
    </source>
</evidence>
<dbReference type="Pfam" id="PF00098">
    <property type="entry name" value="zf-CCHC"/>
    <property type="match status" value="2"/>
</dbReference>
<dbReference type="Gene3D" id="3.30.70.330">
    <property type="match status" value="1"/>
</dbReference>
<feature type="non-terminal residue" evidence="16">
    <location>
        <position position="1"/>
    </location>
</feature>
<dbReference type="AlphaFoldDB" id="A0A9D4UZA6"/>
<feature type="compositionally biased region" description="Gly residues" evidence="13">
    <location>
        <begin position="102"/>
        <end position="112"/>
    </location>
</feature>
<dbReference type="InterPro" id="IPR012677">
    <property type="entry name" value="Nucleotide-bd_a/b_plait_sf"/>
</dbReference>
<comment type="caution">
    <text evidence="16">The sequence shown here is derived from an EMBL/GenBank/DDBJ whole genome shotgun (WGS) entry which is preliminary data.</text>
</comment>
<evidence type="ECO:0000256" key="9">
    <source>
        <dbReference type="ARBA" id="ARBA00023242"/>
    </source>
</evidence>
<organism evidence="16 17">
    <name type="scientific">Adiantum capillus-veneris</name>
    <name type="common">Maidenhair fern</name>
    <dbReference type="NCBI Taxonomy" id="13818"/>
    <lineage>
        <taxon>Eukaryota</taxon>
        <taxon>Viridiplantae</taxon>
        <taxon>Streptophyta</taxon>
        <taxon>Embryophyta</taxon>
        <taxon>Tracheophyta</taxon>
        <taxon>Polypodiopsida</taxon>
        <taxon>Polypodiidae</taxon>
        <taxon>Polypodiales</taxon>
        <taxon>Pteridineae</taxon>
        <taxon>Pteridaceae</taxon>
        <taxon>Vittarioideae</taxon>
        <taxon>Adiantum</taxon>
    </lineage>
</organism>
<dbReference type="SMART" id="SM00360">
    <property type="entry name" value="RRM"/>
    <property type="match status" value="1"/>
</dbReference>
<keyword evidence="17" id="KW-1185">Reference proteome</keyword>
<feature type="domain" description="CCHC-type" evidence="15">
    <location>
        <begin position="129"/>
        <end position="144"/>
    </location>
</feature>
<dbReference type="InterPro" id="IPR050907">
    <property type="entry name" value="SRSF"/>
</dbReference>
<dbReference type="InterPro" id="IPR000504">
    <property type="entry name" value="RRM_dom"/>
</dbReference>
<dbReference type="FunFam" id="3.30.70.330:FF:000272">
    <property type="entry name" value="Serine/arginine-rich splicing factor RS2Z32"/>
    <property type="match status" value="1"/>
</dbReference>
<evidence type="ECO:0000313" key="17">
    <source>
        <dbReference type="Proteomes" id="UP000886520"/>
    </source>
</evidence>
<evidence type="ECO:0000259" key="15">
    <source>
        <dbReference type="PROSITE" id="PS50158"/>
    </source>
</evidence>
<dbReference type="GO" id="GO:0005634">
    <property type="term" value="C:nucleus"/>
    <property type="evidence" value="ECO:0007669"/>
    <property type="project" value="UniProtKB-SubCell"/>
</dbReference>
<feature type="region of interest" description="Disordered" evidence="13">
    <location>
        <begin position="100"/>
        <end position="123"/>
    </location>
</feature>
<dbReference type="GO" id="GO:0000398">
    <property type="term" value="P:mRNA splicing, via spliceosome"/>
    <property type="evidence" value="ECO:0007669"/>
    <property type="project" value="UniProtKB-ARBA"/>
</dbReference>
<evidence type="ECO:0000256" key="3">
    <source>
        <dbReference type="ARBA" id="ARBA00022664"/>
    </source>
</evidence>
<reference evidence="16" key="1">
    <citation type="submission" date="2021-01" db="EMBL/GenBank/DDBJ databases">
        <title>Adiantum capillus-veneris genome.</title>
        <authorList>
            <person name="Fang Y."/>
            <person name="Liao Q."/>
        </authorList>
    </citation>
    <scope>NUCLEOTIDE SEQUENCE</scope>
    <source>
        <strain evidence="16">H3</strain>
        <tissue evidence="16">Leaf</tissue>
    </source>
</reference>
<keyword evidence="7" id="KW-0862">Zinc</keyword>
<proteinExistence type="inferred from homology"/>
<dbReference type="Pfam" id="PF00076">
    <property type="entry name" value="RRM_1"/>
    <property type="match status" value="1"/>
</dbReference>
<feature type="compositionally biased region" description="Polar residues" evidence="13">
    <location>
        <begin position="272"/>
        <end position="281"/>
    </location>
</feature>
<evidence type="ECO:0000256" key="8">
    <source>
        <dbReference type="ARBA" id="ARBA00023187"/>
    </source>
</evidence>
<dbReference type="GO" id="GO:0008270">
    <property type="term" value="F:zinc ion binding"/>
    <property type="evidence" value="ECO:0007669"/>
    <property type="project" value="UniProtKB-KW"/>
</dbReference>
<dbReference type="InterPro" id="IPR035979">
    <property type="entry name" value="RBD_domain_sf"/>
</dbReference>
<keyword evidence="9" id="KW-0539">Nucleus</keyword>
<feature type="compositionally biased region" description="Basic and acidic residues" evidence="13">
    <location>
        <begin position="228"/>
        <end position="237"/>
    </location>
</feature>
<evidence type="ECO:0000256" key="6">
    <source>
        <dbReference type="ARBA" id="ARBA00022771"/>
    </source>
</evidence>
<dbReference type="EMBL" id="JABFUD020000008">
    <property type="protein sequence ID" value="KAI5076152.1"/>
    <property type="molecule type" value="Genomic_DNA"/>
</dbReference>
<evidence type="ECO:0000256" key="5">
    <source>
        <dbReference type="ARBA" id="ARBA00022737"/>
    </source>
</evidence>
<comment type="subcellular location">
    <subcellularLocation>
        <location evidence="1">Nucleus</location>
    </subcellularLocation>
</comment>
<dbReference type="PROSITE" id="PS50102">
    <property type="entry name" value="RRM"/>
    <property type="match status" value="1"/>
</dbReference>
<feature type="domain" description="CCHC-type" evidence="15">
    <location>
        <begin position="151"/>
        <end position="167"/>
    </location>
</feature>
<keyword evidence="2" id="KW-0597">Phosphoprotein</keyword>
<keyword evidence="5" id="KW-0677">Repeat</keyword>
<keyword evidence="12" id="KW-0694">RNA-binding</keyword>
<dbReference type="OrthoDB" id="1099063at2759"/>
<dbReference type="PANTHER" id="PTHR23147">
    <property type="entry name" value="SERINE/ARGININE RICH SPLICING FACTOR"/>
    <property type="match status" value="1"/>
</dbReference>
<keyword evidence="4" id="KW-0479">Metal-binding</keyword>
<accession>A0A9D4UZA6</accession>
<sequence length="281" mass="31640">LLLSLQTDLSPVSTVRVNMSRYDERSGPTRLYVGHISSRTRTRDLEALFGKYGRVRDVDMKQDFAFVNFSDSRDADEARHFLNGRTFDGSRIVVEFAKRRGGGGGGGGGGGSAFSRDFTSRGPPPGTGRCYNCGHDGHWARDCKAGDWKNRCYRCGERGHIERNCRSSPRRNRSRSRSRSRSPARHRRSRSRSFEDDRSGSPRKDQRNTEQGEQPQRPMKGSRSRSRTPQDREERSRSVSPVGNSHSPSRSRSTSRSPVRPDDLEKSPVKEYQSSSHSGGD</sequence>
<dbReference type="PROSITE" id="PS50158">
    <property type="entry name" value="ZF_CCHC"/>
    <property type="match status" value="2"/>
</dbReference>
<dbReference type="Gene3D" id="4.10.60.10">
    <property type="entry name" value="Zinc finger, CCHC-type"/>
    <property type="match status" value="2"/>
</dbReference>
<name>A0A9D4UZA6_ADICA</name>
<gene>
    <name evidence="16" type="ORF">GOP47_0008217</name>
</gene>
<comment type="similarity">
    <text evidence="10">Belongs to the splicing factor SR family. RS2Z subfamily.</text>
</comment>
<keyword evidence="6 11" id="KW-0863">Zinc-finger</keyword>
<evidence type="ECO:0000256" key="4">
    <source>
        <dbReference type="ARBA" id="ARBA00022723"/>
    </source>
</evidence>
<dbReference type="GO" id="GO:0003729">
    <property type="term" value="F:mRNA binding"/>
    <property type="evidence" value="ECO:0007669"/>
    <property type="project" value="UniProtKB-ARBA"/>
</dbReference>
<evidence type="ECO:0000256" key="1">
    <source>
        <dbReference type="ARBA" id="ARBA00004123"/>
    </source>
</evidence>
<dbReference type="SUPFAM" id="SSF54928">
    <property type="entry name" value="RNA-binding domain, RBD"/>
    <property type="match status" value="1"/>
</dbReference>
<evidence type="ECO:0000256" key="13">
    <source>
        <dbReference type="SAM" id="MobiDB-lite"/>
    </source>
</evidence>
<protein>
    <submittedName>
        <fullName evidence="16">Uncharacterized protein</fullName>
    </submittedName>
</protein>
<evidence type="ECO:0000256" key="7">
    <source>
        <dbReference type="ARBA" id="ARBA00022833"/>
    </source>
</evidence>
<keyword evidence="3" id="KW-0507">mRNA processing</keyword>
<dbReference type="InterPro" id="IPR001878">
    <property type="entry name" value="Znf_CCHC"/>
</dbReference>
<feature type="domain" description="RRM" evidence="14">
    <location>
        <begin position="29"/>
        <end position="99"/>
    </location>
</feature>
<keyword evidence="8" id="KW-0508">mRNA splicing</keyword>
<dbReference type="SMART" id="SM00343">
    <property type="entry name" value="ZnF_C2HC"/>
    <property type="match status" value="2"/>
</dbReference>
<dbReference type="Proteomes" id="UP000886520">
    <property type="component" value="Chromosome 8"/>
</dbReference>
<evidence type="ECO:0000256" key="2">
    <source>
        <dbReference type="ARBA" id="ARBA00022553"/>
    </source>
</evidence>
<feature type="compositionally biased region" description="Basic and acidic residues" evidence="13">
    <location>
        <begin position="192"/>
        <end position="210"/>
    </location>
</feature>
<evidence type="ECO:0000259" key="14">
    <source>
        <dbReference type="PROSITE" id="PS50102"/>
    </source>
</evidence>
<evidence type="ECO:0000256" key="12">
    <source>
        <dbReference type="PROSITE-ProRule" id="PRU00176"/>
    </source>
</evidence>
<evidence type="ECO:0000256" key="10">
    <source>
        <dbReference type="ARBA" id="ARBA00061281"/>
    </source>
</evidence>
<feature type="region of interest" description="Disordered" evidence="13">
    <location>
        <begin position="163"/>
        <end position="281"/>
    </location>
</feature>